<dbReference type="EMBL" id="NIZW01000007">
    <property type="protein sequence ID" value="PHQ35457.1"/>
    <property type="molecule type" value="Genomic_DNA"/>
</dbReference>
<evidence type="ECO:0000256" key="3">
    <source>
        <dbReference type="ARBA" id="ARBA00022857"/>
    </source>
</evidence>
<feature type="binding site" evidence="6">
    <location>
        <position position="113"/>
    </location>
    <ligand>
        <name>(6S)-NADPHX</name>
        <dbReference type="ChEBI" id="CHEBI:64076"/>
    </ligand>
</feature>
<accession>A0A2G1W8V2</accession>
<dbReference type="PROSITE" id="PS51383">
    <property type="entry name" value="YJEF_C_3"/>
    <property type="match status" value="1"/>
</dbReference>
<evidence type="ECO:0000256" key="1">
    <source>
        <dbReference type="ARBA" id="ARBA00022741"/>
    </source>
</evidence>
<feature type="binding site" evidence="6">
    <location>
        <begin position="206"/>
        <end position="210"/>
    </location>
    <ligand>
        <name>AMP</name>
        <dbReference type="ChEBI" id="CHEBI:456215"/>
    </ligand>
</feature>
<proteinExistence type="inferred from homology"/>
<dbReference type="GO" id="GO:0110051">
    <property type="term" value="P:metabolite repair"/>
    <property type="evidence" value="ECO:0007669"/>
    <property type="project" value="TreeGrafter"/>
</dbReference>
<keyword evidence="1 6" id="KW-0547">Nucleotide-binding</keyword>
<dbReference type="PANTHER" id="PTHR12592:SF0">
    <property type="entry name" value="ATP-DEPENDENT (S)-NAD(P)H-HYDRATE DEHYDRATASE"/>
    <property type="match status" value="1"/>
</dbReference>
<dbReference type="EC" id="4.2.1.136" evidence="6"/>
<comment type="similarity">
    <text evidence="6">Belongs to the NnrD/CARKD family.</text>
</comment>
<comment type="caution">
    <text evidence="6">Lacks conserved residue(s) required for the propagation of feature annotation.</text>
</comment>
<dbReference type="GO" id="GO:0052856">
    <property type="term" value="F:NAD(P)HX epimerase activity"/>
    <property type="evidence" value="ECO:0007669"/>
    <property type="project" value="TreeGrafter"/>
</dbReference>
<evidence type="ECO:0000313" key="9">
    <source>
        <dbReference type="EMBL" id="PHQ35457.1"/>
    </source>
</evidence>
<dbReference type="Gene3D" id="3.40.1190.20">
    <property type="match status" value="1"/>
</dbReference>
<evidence type="ECO:0000256" key="2">
    <source>
        <dbReference type="ARBA" id="ARBA00022840"/>
    </source>
</evidence>
<name>A0A2G1W8V2_9BACT</name>
<feature type="binding site" evidence="6">
    <location>
        <position position="239"/>
    </location>
    <ligand>
        <name>AMP</name>
        <dbReference type="ChEBI" id="CHEBI:456215"/>
    </ligand>
</feature>
<keyword evidence="3 6" id="KW-0521">NADP</keyword>
<organism evidence="9 10">
    <name type="scientific">Rhodopirellula bahusiensis</name>
    <dbReference type="NCBI Taxonomy" id="2014065"/>
    <lineage>
        <taxon>Bacteria</taxon>
        <taxon>Pseudomonadati</taxon>
        <taxon>Planctomycetota</taxon>
        <taxon>Planctomycetia</taxon>
        <taxon>Pirellulales</taxon>
        <taxon>Pirellulaceae</taxon>
        <taxon>Rhodopirellula</taxon>
    </lineage>
</organism>
<comment type="catalytic activity">
    <reaction evidence="6">
        <text>(6S)-NADHX + ADP = AMP + phosphate + NADH + H(+)</text>
        <dbReference type="Rhea" id="RHEA:32223"/>
        <dbReference type="ChEBI" id="CHEBI:15378"/>
        <dbReference type="ChEBI" id="CHEBI:43474"/>
        <dbReference type="ChEBI" id="CHEBI:57945"/>
        <dbReference type="ChEBI" id="CHEBI:64074"/>
        <dbReference type="ChEBI" id="CHEBI:456215"/>
        <dbReference type="ChEBI" id="CHEBI:456216"/>
        <dbReference type="EC" id="4.2.1.136"/>
    </reaction>
</comment>
<keyword evidence="2 6" id="KW-0067">ATP-binding</keyword>
<dbReference type="RefSeq" id="WP_099260663.1">
    <property type="nucleotide sequence ID" value="NZ_NIZW01000007.1"/>
</dbReference>
<evidence type="ECO:0000256" key="5">
    <source>
        <dbReference type="ARBA" id="ARBA00023239"/>
    </source>
</evidence>
<evidence type="ECO:0000256" key="4">
    <source>
        <dbReference type="ARBA" id="ARBA00023027"/>
    </source>
</evidence>
<evidence type="ECO:0000256" key="6">
    <source>
        <dbReference type="HAMAP-Rule" id="MF_01965"/>
    </source>
</evidence>
<dbReference type="PROSITE" id="PS01050">
    <property type="entry name" value="YJEF_C_2"/>
    <property type="match status" value="1"/>
</dbReference>
<feature type="binding site" evidence="6">
    <location>
        <position position="240"/>
    </location>
    <ligand>
        <name>(6S)-NADPHX</name>
        <dbReference type="ChEBI" id="CHEBI:64076"/>
    </ligand>
</feature>
<evidence type="ECO:0000259" key="8">
    <source>
        <dbReference type="PROSITE" id="PS51383"/>
    </source>
</evidence>
<dbReference type="Proteomes" id="UP000225740">
    <property type="component" value="Unassembled WGS sequence"/>
</dbReference>
<dbReference type="NCBIfam" id="TIGR00196">
    <property type="entry name" value="yjeF_cterm"/>
    <property type="match status" value="1"/>
</dbReference>
<evidence type="ECO:0000256" key="7">
    <source>
        <dbReference type="SAM" id="MobiDB-lite"/>
    </source>
</evidence>
<keyword evidence="10" id="KW-1185">Reference proteome</keyword>
<feature type="region of interest" description="Disordered" evidence="7">
    <location>
        <begin position="1"/>
        <end position="20"/>
    </location>
</feature>
<dbReference type="PANTHER" id="PTHR12592">
    <property type="entry name" value="ATP-DEPENDENT (S)-NAD(P)H-HYDRATE DEHYDRATASE FAMILY MEMBER"/>
    <property type="match status" value="1"/>
</dbReference>
<comment type="caution">
    <text evidence="9">The sequence shown here is derived from an EMBL/GenBank/DDBJ whole genome shotgun (WGS) entry which is preliminary data.</text>
</comment>
<dbReference type="InterPro" id="IPR017953">
    <property type="entry name" value="Carbohydrate_kinase_pred_CS"/>
</dbReference>
<feature type="binding site" evidence="6">
    <location>
        <position position="170"/>
    </location>
    <ligand>
        <name>(6S)-NADPHX</name>
        <dbReference type="ChEBI" id="CHEBI:64076"/>
    </ligand>
</feature>
<dbReference type="OrthoDB" id="9806925at2"/>
<keyword evidence="5 6" id="KW-0456">Lyase</keyword>
<feature type="domain" description="YjeF C-terminal" evidence="8">
    <location>
        <begin position="8"/>
        <end position="299"/>
    </location>
</feature>
<reference evidence="9 10" key="1">
    <citation type="submission" date="2017-06" db="EMBL/GenBank/DDBJ databases">
        <title>Description of Rhodopirellula bahusiensis sp. nov.</title>
        <authorList>
            <person name="Kizina J."/>
            <person name="Harder J."/>
        </authorList>
    </citation>
    <scope>NUCLEOTIDE SEQUENCE [LARGE SCALE GENOMIC DNA]</scope>
    <source>
        <strain evidence="9 10">SWK21</strain>
    </source>
</reference>
<sequence length="308" mass="31488">MPSIVTQSTSPPPLRIPSREVSAHKGNFGRVLLVGGSRGMAGSIALSSIAALHTGSGLVAAAVPDCILDCVAGFHPALMTIGLPDDGQRFSDAAWESTQDRLSAQAAVGCGPGITTGSGGAKMVEGLLAKKDLPLVLDADALNLIAQQNWFADDRFGRNKDDAACVLTPHPGELQRLTGAPASEVDGQLEAATEMANRLGLTIVVKGGPSHVVYQDGNGEADVWRNTTGNPGMATAGCGDVLTGVVTSLLGQGLSGPDAARLGVWIHGRSGDEAAARFSRAGMTAQQVLDALMLVADEMTEAANEQGS</sequence>
<dbReference type="HAMAP" id="MF_01965">
    <property type="entry name" value="NADHX_dehydratase"/>
    <property type="match status" value="1"/>
</dbReference>
<dbReference type="Pfam" id="PF01256">
    <property type="entry name" value="Carb_kinase"/>
    <property type="match status" value="1"/>
</dbReference>
<comment type="subunit">
    <text evidence="6">Homotetramer.</text>
</comment>
<dbReference type="GO" id="GO:0046496">
    <property type="term" value="P:nicotinamide nucleotide metabolic process"/>
    <property type="evidence" value="ECO:0007669"/>
    <property type="project" value="UniProtKB-UniRule"/>
</dbReference>
<evidence type="ECO:0000313" key="10">
    <source>
        <dbReference type="Proteomes" id="UP000225740"/>
    </source>
</evidence>
<dbReference type="CDD" id="cd01171">
    <property type="entry name" value="YXKO-related"/>
    <property type="match status" value="1"/>
</dbReference>
<gene>
    <name evidence="6" type="primary">nnrD</name>
    <name evidence="9" type="ORF">CEE69_10705</name>
</gene>
<comment type="catalytic activity">
    <reaction evidence="6">
        <text>(6S)-NADPHX + ADP = AMP + phosphate + NADPH + H(+)</text>
        <dbReference type="Rhea" id="RHEA:32235"/>
        <dbReference type="ChEBI" id="CHEBI:15378"/>
        <dbReference type="ChEBI" id="CHEBI:43474"/>
        <dbReference type="ChEBI" id="CHEBI:57783"/>
        <dbReference type="ChEBI" id="CHEBI:64076"/>
        <dbReference type="ChEBI" id="CHEBI:456215"/>
        <dbReference type="ChEBI" id="CHEBI:456216"/>
        <dbReference type="EC" id="4.2.1.136"/>
    </reaction>
</comment>
<dbReference type="GO" id="GO:0005524">
    <property type="term" value="F:ATP binding"/>
    <property type="evidence" value="ECO:0007669"/>
    <property type="project" value="UniProtKB-KW"/>
</dbReference>
<comment type="cofactor">
    <cofactor evidence="6">
        <name>Mg(2+)</name>
        <dbReference type="ChEBI" id="CHEBI:18420"/>
    </cofactor>
</comment>
<dbReference type="SUPFAM" id="SSF53613">
    <property type="entry name" value="Ribokinase-like"/>
    <property type="match status" value="1"/>
</dbReference>
<keyword evidence="4 6" id="KW-0520">NAD</keyword>
<dbReference type="AlphaFoldDB" id="A0A2G1W8V2"/>
<dbReference type="InterPro" id="IPR000631">
    <property type="entry name" value="CARKD"/>
</dbReference>
<dbReference type="GO" id="GO:0052855">
    <property type="term" value="F:ADP-dependent NAD(P)H-hydrate dehydratase activity"/>
    <property type="evidence" value="ECO:0007669"/>
    <property type="project" value="UniProtKB-UniRule"/>
</dbReference>
<dbReference type="GeneID" id="90608633"/>
<protein>
    <recommendedName>
        <fullName evidence="6">ADP-dependent (S)-NAD(P)H-hydrate dehydratase</fullName>
        <ecNumber evidence="6">4.2.1.136</ecNumber>
    </recommendedName>
    <alternativeName>
        <fullName evidence="6">ADP-dependent NAD(P)HX dehydratase</fullName>
    </alternativeName>
</protein>
<dbReference type="InterPro" id="IPR029056">
    <property type="entry name" value="Ribokinase-like"/>
</dbReference>
<comment type="function">
    <text evidence="6">Catalyzes the dehydration of the S-form of NAD(P)HX at the expense of ADP, which is converted to AMP. Together with NAD(P)HX epimerase, which catalyzes the epimerization of the S- and R-forms, the enzyme allows the repair of both epimers of NAD(P)HX, a damaged form of NAD(P)H that is a result of enzymatic or heat-dependent hydration.</text>
</comment>